<dbReference type="KEGG" id="chk:D4L85_00455"/>
<keyword evidence="3" id="KW-1185">Reference proteome</keyword>
<keyword evidence="1" id="KW-1133">Transmembrane helix</keyword>
<gene>
    <name evidence="2" type="ORF">D4L85_00455</name>
</gene>
<accession>A0A385SDU6</accession>
<feature type="transmembrane region" description="Helical" evidence="1">
    <location>
        <begin position="12"/>
        <end position="30"/>
    </location>
</feature>
<keyword evidence="1" id="KW-0472">Membrane</keyword>
<proteinExistence type="predicted"/>
<dbReference type="OrthoDB" id="977993at2"/>
<keyword evidence="1" id="KW-0812">Transmembrane</keyword>
<evidence type="ECO:0000256" key="1">
    <source>
        <dbReference type="SAM" id="Phobius"/>
    </source>
</evidence>
<reference evidence="3" key="1">
    <citation type="submission" date="2018-09" db="EMBL/GenBank/DDBJ databases">
        <title>Chryseolinea sp. KIS68-18 isolated from soil.</title>
        <authorList>
            <person name="Weon H.-Y."/>
            <person name="Kwon S.-W."/>
            <person name="Lee S.A."/>
        </authorList>
    </citation>
    <scope>NUCLEOTIDE SEQUENCE [LARGE SCALE GENOMIC DNA]</scope>
    <source>
        <strain evidence="3">KIS68-18</strain>
    </source>
</reference>
<evidence type="ECO:0000313" key="2">
    <source>
        <dbReference type="EMBL" id="AYB29144.1"/>
    </source>
</evidence>
<evidence type="ECO:0000313" key="3">
    <source>
        <dbReference type="Proteomes" id="UP000266183"/>
    </source>
</evidence>
<dbReference type="AlphaFoldDB" id="A0A385SDU6"/>
<dbReference type="Proteomes" id="UP000266183">
    <property type="component" value="Chromosome"/>
</dbReference>
<dbReference type="EMBL" id="CP032382">
    <property type="protein sequence ID" value="AYB29144.1"/>
    <property type="molecule type" value="Genomic_DNA"/>
</dbReference>
<name>A0A385SDU6_9BACT</name>
<organism evidence="2 3">
    <name type="scientific">Chryseolinea soli</name>
    <dbReference type="NCBI Taxonomy" id="2321403"/>
    <lineage>
        <taxon>Bacteria</taxon>
        <taxon>Pseudomonadati</taxon>
        <taxon>Bacteroidota</taxon>
        <taxon>Cytophagia</taxon>
        <taxon>Cytophagales</taxon>
        <taxon>Fulvivirgaceae</taxon>
        <taxon>Chryseolinea</taxon>
    </lineage>
</organism>
<sequence length="234" mass="26980">MAVKDQRVKSSFHYFFVFLGIITCFSCTYHPKQKRLGESRNSDKLILRTFYKKPNDTIAFRRILASDTEIVLQSGQLYIDEYALTHQRFGSILKFKNRPNVIDSLSLLYEKEGWVPKLGKERDVMFIQIVPDSTMTNLEAFGFVDLRQTVEDKIDEALKRGNLGEWFAGDMGAGGNMLFFIDDWDSATELVLEVLNDEGLLGHVLVTKRIMTGENDWNYEIVYPVEFEGVFNSM</sequence>
<protein>
    <submittedName>
        <fullName evidence="2">Uncharacterized protein</fullName>
    </submittedName>
</protein>
<dbReference type="RefSeq" id="WP_119752467.1">
    <property type="nucleotide sequence ID" value="NZ_CP032382.1"/>
</dbReference>